<gene>
    <name evidence="2" type="ORF">FRZ61_33350</name>
</gene>
<evidence type="ECO:0000313" key="2">
    <source>
        <dbReference type="EMBL" id="QEX23397.1"/>
    </source>
</evidence>
<feature type="region of interest" description="Disordered" evidence="1">
    <location>
        <begin position="1"/>
        <end position="64"/>
    </location>
</feature>
<dbReference type="KEGG" id="hadh:FRZ61_33350"/>
<name>A0A5J6N1N3_9PROT</name>
<proteinExistence type="predicted"/>
<keyword evidence="3" id="KW-1185">Reference proteome</keyword>
<dbReference type="Proteomes" id="UP000325797">
    <property type="component" value="Chromosome"/>
</dbReference>
<organism evidence="2 3">
    <name type="scientific">Hypericibacter adhaerens</name>
    <dbReference type="NCBI Taxonomy" id="2602016"/>
    <lineage>
        <taxon>Bacteria</taxon>
        <taxon>Pseudomonadati</taxon>
        <taxon>Pseudomonadota</taxon>
        <taxon>Alphaproteobacteria</taxon>
        <taxon>Rhodospirillales</taxon>
        <taxon>Dongiaceae</taxon>
        <taxon>Hypericibacter</taxon>
    </lineage>
</organism>
<dbReference type="AlphaFoldDB" id="A0A5J6N1N3"/>
<reference evidence="2 3" key="1">
    <citation type="submission" date="2019-08" db="EMBL/GenBank/DDBJ databases">
        <title>Hyperibacter terrae gen. nov., sp. nov. and Hyperibacter viscosus sp. nov., two new members in the family Rhodospirillaceae isolated from the rhizosphere of Hypericum perforatum.</title>
        <authorList>
            <person name="Noviana Z."/>
        </authorList>
    </citation>
    <scope>NUCLEOTIDE SEQUENCE [LARGE SCALE GENOMIC DNA]</scope>
    <source>
        <strain evidence="2 3">R5959</strain>
    </source>
</reference>
<evidence type="ECO:0000256" key="1">
    <source>
        <dbReference type="SAM" id="MobiDB-lite"/>
    </source>
</evidence>
<evidence type="ECO:0000313" key="3">
    <source>
        <dbReference type="Proteomes" id="UP000325797"/>
    </source>
</evidence>
<protein>
    <submittedName>
        <fullName evidence="2">Uncharacterized protein</fullName>
    </submittedName>
</protein>
<dbReference type="EMBL" id="CP042582">
    <property type="protein sequence ID" value="QEX23397.1"/>
    <property type="molecule type" value="Genomic_DNA"/>
</dbReference>
<sequence length="64" mass="6629">MPRSPGPTEGRPEDMLDPGIQGRKSKRSPWIAGALGTACGRTPGPGDDKKGAVPLSSIHHLTSP</sequence>
<accession>A0A5J6N1N3</accession>